<dbReference type="InterPro" id="IPR011701">
    <property type="entry name" value="MFS"/>
</dbReference>
<dbReference type="InterPro" id="IPR036259">
    <property type="entry name" value="MFS_trans_sf"/>
</dbReference>
<dbReference type="RefSeq" id="XP_066634356.1">
    <property type="nucleotide sequence ID" value="XM_066774237.1"/>
</dbReference>
<name>A0ABR3CL15_9PEZI</name>
<proteinExistence type="predicted"/>
<feature type="transmembrane region" description="Helical" evidence="5">
    <location>
        <begin position="51"/>
        <end position="70"/>
    </location>
</feature>
<evidence type="ECO:0000313" key="7">
    <source>
        <dbReference type="Proteomes" id="UP001430584"/>
    </source>
</evidence>
<keyword evidence="2 5" id="KW-0812">Transmembrane</keyword>
<accession>A0ABR3CL15</accession>
<organism evidence="6 7">
    <name type="scientific">Diplodia seriata</name>
    <dbReference type="NCBI Taxonomy" id="420778"/>
    <lineage>
        <taxon>Eukaryota</taxon>
        <taxon>Fungi</taxon>
        <taxon>Dikarya</taxon>
        <taxon>Ascomycota</taxon>
        <taxon>Pezizomycotina</taxon>
        <taxon>Dothideomycetes</taxon>
        <taxon>Dothideomycetes incertae sedis</taxon>
        <taxon>Botryosphaeriales</taxon>
        <taxon>Botryosphaeriaceae</taxon>
        <taxon>Diplodia</taxon>
    </lineage>
</organism>
<feature type="transmembrane region" description="Helical" evidence="5">
    <location>
        <begin position="269"/>
        <end position="289"/>
    </location>
</feature>
<evidence type="ECO:0000313" key="6">
    <source>
        <dbReference type="EMBL" id="KAL0261327.1"/>
    </source>
</evidence>
<dbReference type="PANTHER" id="PTHR23501">
    <property type="entry name" value="MAJOR FACILITATOR SUPERFAMILY"/>
    <property type="match status" value="1"/>
</dbReference>
<dbReference type="Pfam" id="PF07690">
    <property type="entry name" value="MFS_1"/>
    <property type="match status" value="1"/>
</dbReference>
<dbReference type="SUPFAM" id="SSF103473">
    <property type="entry name" value="MFS general substrate transporter"/>
    <property type="match status" value="1"/>
</dbReference>
<evidence type="ECO:0000256" key="3">
    <source>
        <dbReference type="ARBA" id="ARBA00022989"/>
    </source>
</evidence>
<keyword evidence="3 5" id="KW-1133">Transmembrane helix</keyword>
<feature type="transmembrane region" description="Helical" evidence="5">
    <location>
        <begin position="161"/>
        <end position="180"/>
    </location>
</feature>
<feature type="transmembrane region" description="Helical" evidence="5">
    <location>
        <begin position="82"/>
        <end position="99"/>
    </location>
</feature>
<evidence type="ECO:0000256" key="5">
    <source>
        <dbReference type="SAM" id="Phobius"/>
    </source>
</evidence>
<sequence>MSDCGSRLSRGILCVIATLLGAFIASADESLMISMYTIVGSDLRQLQEAPWLLISYNLGYSIALPIYCEVDSPDHSDVAHRRQIALFRSFVTVITTIGRSGGPPLGAWLSDVIGWRWSFLSQCPVSLCCALLIAFSLPADLSNNDVPDQERKSGFEAIRQIDFAGIFSFIVAVSTFVLFVDLGGDRLAWTHPGIISLAAICVSFIITFVLVERFWATNPLTPLSLLKPTSGGGFCAIQIFVFVARFAMITNLTPFYIYTKGASNTMAAVYMVPSSVGAATGGLASGIAFTRFHRYRRPSFICTVVAIVGYALVAIRWRNGLENAAELLYIFVGGAAFGWTLSAQFVGMSRFTPRRHAAEGITAYYLSQQLGSILGTNLSTKLLRNLFRRGLRGALPQEEGGSDRDAMIEDIIRDSRFYQWLPQSTRAVVRREYLAAFQSVPRESLRFLLAGLRR</sequence>
<feature type="transmembrane region" description="Helical" evidence="5">
    <location>
        <begin position="192"/>
        <end position="211"/>
    </location>
</feature>
<feature type="transmembrane region" description="Helical" evidence="5">
    <location>
        <begin position="232"/>
        <end position="257"/>
    </location>
</feature>
<feature type="transmembrane region" description="Helical" evidence="5">
    <location>
        <begin position="298"/>
        <end position="315"/>
    </location>
</feature>
<comment type="subcellular location">
    <subcellularLocation>
        <location evidence="1">Membrane</location>
        <topology evidence="1">Multi-pass membrane protein</topology>
    </subcellularLocation>
</comment>
<protein>
    <submittedName>
        <fullName evidence="6">Uncharacterized protein</fullName>
    </submittedName>
</protein>
<reference evidence="6 7" key="1">
    <citation type="submission" date="2024-02" db="EMBL/GenBank/DDBJ databases">
        <title>De novo assembly and annotation of 12 fungi associated with fruit tree decline syndrome in Ontario, Canada.</title>
        <authorList>
            <person name="Sulman M."/>
            <person name="Ellouze W."/>
            <person name="Ilyukhin E."/>
        </authorList>
    </citation>
    <scope>NUCLEOTIDE SEQUENCE [LARGE SCALE GENOMIC DNA]</scope>
    <source>
        <strain evidence="6 7">FDS-637</strain>
    </source>
</reference>
<gene>
    <name evidence="6" type="ORF">SLS55_002757</name>
</gene>
<comment type="caution">
    <text evidence="6">The sequence shown here is derived from an EMBL/GenBank/DDBJ whole genome shotgun (WGS) entry which is preliminary data.</text>
</comment>
<feature type="transmembrane region" description="Helical" evidence="5">
    <location>
        <begin position="327"/>
        <end position="346"/>
    </location>
</feature>
<dbReference type="Proteomes" id="UP001430584">
    <property type="component" value="Unassembled WGS sequence"/>
</dbReference>
<feature type="transmembrane region" description="Helical" evidence="5">
    <location>
        <begin position="119"/>
        <end position="141"/>
    </location>
</feature>
<keyword evidence="7" id="KW-1185">Reference proteome</keyword>
<keyword evidence="4 5" id="KW-0472">Membrane</keyword>
<dbReference type="PANTHER" id="PTHR23501:SF33">
    <property type="entry name" value="MAJOR FACILITATOR SUPERFAMILY (MFS) PROFILE DOMAIN-CONTAINING PROTEIN"/>
    <property type="match status" value="1"/>
</dbReference>
<evidence type="ECO:0000256" key="2">
    <source>
        <dbReference type="ARBA" id="ARBA00022692"/>
    </source>
</evidence>
<evidence type="ECO:0000256" key="4">
    <source>
        <dbReference type="ARBA" id="ARBA00023136"/>
    </source>
</evidence>
<dbReference type="GeneID" id="92006842"/>
<dbReference type="EMBL" id="JAJVCZ030000003">
    <property type="protein sequence ID" value="KAL0261327.1"/>
    <property type="molecule type" value="Genomic_DNA"/>
</dbReference>
<evidence type="ECO:0000256" key="1">
    <source>
        <dbReference type="ARBA" id="ARBA00004141"/>
    </source>
</evidence>
<dbReference type="Gene3D" id="1.20.1250.20">
    <property type="entry name" value="MFS general substrate transporter like domains"/>
    <property type="match status" value="2"/>
</dbReference>